<dbReference type="PANTHER" id="PTHR31917">
    <property type="entry name" value="AGENET DOMAIN-CONTAINING PROTEIN-RELATED"/>
    <property type="match status" value="1"/>
</dbReference>
<sequence>MSGEVLLCGKVIKSIAFKKKQITKEFQKGDEVKVASQEYGLIGSYCTATIVSSVGNYQYRDKYKTLLPDDEFAALEDVVIGAEVRPVSPDQHEIMSEINFRLYDMVDVFANDRWWFGFISGKVGQEYYVYFPTTGDNISSRMV</sequence>
<dbReference type="PANTHER" id="PTHR31917:SF158">
    <property type="entry name" value="AGENET DOMAIN-CONTAINING PROTEIN"/>
    <property type="match status" value="1"/>
</dbReference>
<dbReference type="STRING" id="33114.A0A2G2V791"/>
<accession>A0A2G2V791</accession>
<dbReference type="AlphaFoldDB" id="A0A2G2V791"/>
<reference evidence="3" key="2">
    <citation type="journal article" date="2017" name="J. Anim. Genet.">
        <title>Multiple reference genome sequences of hot pepper reveal the massive evolution of plant disease resistance genes by retroduplication.</title>
        <authorList>
            <person name="Kim S."/>
            <person name="Park J."/>
            <person name="Yeom S.-I."/>
            <person name="Kim Y.-M."/>
            <person name="Seo E."/>
            <person name="Kim K.-T."/>
            <person name="Kim M.-S."/>
            <person name="Lee J.M."/>
            <person name="Cheong K."/>
            <person name="Shin H.-S."/>
            <person name="Kim S.-B."/>
            <person name="Han K."/>
            <person name="Lee J."/>
            <person name="Park M."/>
            <person name="Lee H.-A."/>
            <person name="Lee H.-Y."/>
            <person name="Lee Y."/>
            <person name="Oh S."/>
            <person name="Lee J.H."/>
            <person name="Choi E."/>
            <person name="Choi E."/>
            <person name="Lee S.E."/>
            <person name="Jeon J."/>
            <person name="Kim H."/>
            <person name="Choi G."/>
            <person name="Song H."/>
            <person name="Lee J."/>
            <person name="Lee S.-C."/>
            <person name="Kwon J.-K."/>
            <person name="Lee H.-Y."/>
            <person name="Koo N."/>
            <person name="Hong Y."/>
            <person name="Kim R.W."/>
            <person name="Kang W.-H."/>
            <person name="Huh J.H."/>
            <person name="Kang B.-C."/>
            <person name="Yang T.-J."/>
            <person name="Lee Y.-H."/>
            <person name="Bennetzen J.L."/>
            <person name="Choi D."/>
        </authorList>
    </citation>
    <scope>NUCLEOTIDE SEQUENCE [LARGE SCALE GENOMIC DNA]</scope>
    <source>
        <strain evidence="3">cv. PBC81</strain>
    </source>
</reference>
<feature type="domain" description="Agenet-like" evidence="1">
    <location>
        <begin position="29"/>
        <end position="89"/>
    </location>
</feature>
<name>A0A2G2V791_CAPBA</name>
<evidence type="ECO:0000313" key="2">
    <source>
        <dbReference type="EMBL" id="PHT28854.1"/>
    </source>
</evidence>
<comment type="caution">
    <text evidence="2">The sequence shown here is derived from an EMBL/GenBank/DDBJ whole genome shotgun (WGS) entry which is preliminary data.</text>
</comment>
<dbReference type="Proteomes" id="UP000224567">
    <property type="component" value="Unassembled WGS sequence"/>
</dbReference>
<dbReference type="EMBL" id="MLFT02000173">
    <property type="protein sequence ID" value="PHT28854.1"/>
    <property type="molecule type" value="Genomic_DNA"/>
</dbReference>
<evidence type="ECO:0000259" key="1">
    <source>
        <dbReference type="Pfam" id="PF05641"/>
    </source>
</evidence>
<dbReference type="Pfam" id="PF05641">
    <property type="entry name" value="Agenet"/>
    <property type="match status" value="1"/>
</dbReference>
<dbReference type="OrthoDB" id="1247910at2759"/>
<organism evidence="2 3">
    <name type="scientific">Capsicum baccatum</name>
    <name type="common">Peruvian pepper</name>
    <dbReference type="NCBI Taxonomy" id="33114"/>
    <lineage>
        <taxon>Eukaryota</taxon>
        <taxon>Viridiplantae</taxon>
        <taxon>Streptophyta</taxon>
        <taxon>Embryophyta</taxon>
        <taxon>Tracheophyta</taxon>
        <taxon>Spermatophyta</taxon>
        <taxon>Magnoliopsida</taxon>
        <taxon>eudicotyledons</taxon>
        <taxon>Gunneridae</taxon>
        <taxon>Pentapetalae</taxon>
        <taxon>asterids</taxon>
        <taxon>lamiids</taxon>
        <taxon>Solanales</taxon>
        <taxon>Solanaceae</taxon>
        <taxon>Solanoideae</taxon>
        <taxon>Capsiceae</taxon>
        <taxon>Capsicum</taxon>
    </lineage>
</organism>
<proteinExistence type="predicted"/>
<evidence type="ECO:0000313" key="3">
    <source>
        <dbReference type="Proteomes" id="UP000224567"/>
    </source>
</evidence>
<gene>
    <name evidence="2" type="ORF">CQW23_31532</name>
</gene>
<dbReference type="InterPro" id="IPR008395">
    <property type="entry name" value="Agenet-like_dom"/>
</dbReference>
<keyword evidence="3" id="KW-1185">Reference proteome</keyword>
<reference evidence="2 3" key="1">
    <citation type="journal article" date="2017" name="Genome Biol.">
        <title>New reference genome sequences of hot pepper reveal the massive evolution of plant disease-resistance genes by retroduplication.</title>
        <authorList>
            <person name="Kim S."/>
            <person name="Park J."/>
            <person name="Yeom S.I."/>
            <person name="Kim Y.M."/>
            <person name="Seo E."/>
            <person name="Kim K.T."/>
            <person name="Kim M.S."/>
            <person name="Lee J.M."/>
            <person name="Cheong K."/>
            <person name="Shin H.S."/>
            <person name="Kim S.B."/>
            <person name="Han K."/>
            <person name="Lee J."/>
            <person name="Park M."/>
            <person name="Lee H.A."/>
            <person name="Lee H.Y."/>
            <person name="Lee Y."/>
            <person name="Oh S."/>
            <person name="Lee J.H."/>
            <person name="Choi E."/>
            <person name="Choi E."/>
            <person name="Lee S.E."/>
            <person name="Jeon J."/>
            <person name="Kim H."/>
            <person name="Choi G."/>
            <person name="Song H."/>
            <person name="Lee J."/>
            <person name="Lee S.C."/>
            <person name="Kwon J.K."/>
            <person name="Lee H.Y."/>
            <person name="Koo N."/>
            <person name="Hong Y."/>
            <person name="Kim R.W."/>
            <person name="Kang W.H."/>
            <person name="Huh J.H."/>
            <person name="Kang B.C."/>
            <person name="Yang T.J."/>
            <person name="Lee Y.H."/>
            <person name="Bennetzen J.L."/>
            <person name="Choi D."/>
        </authorList>
    </citation>
    <scope>NUCLEOTIDE SEQUENCE [LARGE SCALE GENOMIC DNA]</scope>
    <source>
        <strain evidence="3">cv. PBC81</strain>
    </source>
</reference>
<protein>
    <recommendedName>
        <fullName evidence="1">Agenet-like domain-containing protein</fullName>
    </recommendedName>
</protein>